<proteinExistence type="predicted"/>
<gene>
    <name evidence="1" type="ordered locus">Bd0803</name>
</gene>
<evidence type="ECO:0000313" key="2">
    <source>
        <dbReference type="Proteomes" id="UP000008080"/>
    </source>
</evidence>
<evidence type="ECO:0008006" key="3">
    <source>
        <dbReference type="Google" id="ProtNLM"/>
    </source>
</evidence>
<dbReference type="PROSITE" id="PS51257">
    <property type="entry name" value="PROKAR_LIPOPROTEIN"/>
    <property type="match status" value="1"/>
</dbReference>
<dbReference type="Proteomes" id="UP000008080">
    <property type="component" value="Chromosome"/>
</dbReference>
<reference evidence="1 2" key="1">
    <citation type="journal article" date="2004" name="Science">
        <title>A predator unmasked: life cycle of Bdellovibrio bacteriovorus from a genomic perspective.</title>
        <authorList>
            <person name="Rendulic S."/>
            <person name="Jagtap P."/>
            <person name="Rosinus A."/>
            <person name="Eppinger M."/>
            <person name="Baar C."/>
            <person name="Lanz C."/>
            <person name="Keller H."/>
            <person name="Lambert C."/>
            <person name="Evans K.J."/>
            <person name="Goesmann A."/>
            <person name="Meyer F."/>
            <person name="Sockett R.E."/>
            <person name="Schuster S.C."/>
        </authorList>
    </citation>
    <scope>NUCLEOTIDE SEQUENCE [LARGE SCALE GENOMIC DNA]</scope>
    <source>
        <strain evidence="2">ATCC 15356 / DSM 50701 / NCIMB 9529 / HD100</strain>
    </source>
</reference>
<dbReference type="AlphaFoldDB" id="Q6MPP5"/>
<evidence type="ECO:0000313" key="1">
    <source>
        <dbReference type="EMBL" id="CAE78752.1"/>
    </source>
</evidence>
<accession>Q6MPP5</accession>
<dbReference type="KEGG" id="bba:Bd0803"/>
<dbReference type="eggNOG" id="ENOG5033CWD">
    <property type="taxonomic scope" value="Bacteria"/>
</dbReference>
<sequence length="213" mass="24432">MMKVLVSVIVALGALSGCSHLHRSADSGYAPAPEDVRYSDNSNRAVYDRQTRQTAYELGLDPASLSGRDLQAVRDRQQLRQLERSLSSRKEREQYSKILPWLKNDAEKIEVLSIPSIEGRQAWVNRNSVWNRSQAPQEEMKGLIESQDIAVGMPQDYVKRSWGDPMSVEVSGNPLYKNERWKYQKFVSAPEGYRKETRYVYFEGGRVVGWETE</sequence>
<protein>
    <recommendedName>
        <fullName evidence="3">Lipoprotein</fullName>
    </recommendedName>
</protein>
<keyword evidence="2" id="KW-1185">Reference proteome</keyword>
<dbReference type="HOGENOM" id="CLU_1297782_0_0_7"/>
<dbReference type="EMBL" id="BX842648">
    <property type="protein sequence ID" value="CAE78752.1"/>
    <property type="molecule type" value="Genomic_DNA"/>
</dbReference>
<organism evidence="1 2">
    <name type="scientific">Bdellovibrio bacteriovorus (strain ATCC 15356 / DSM 50701 / NCIMB 9529 / HD100)</name>
    <dbReference type="NCBI Taxonomy" id="264462"/>
    <lineage>
        <taxon>Bacteria</taxon>
        <taxon>Pseudomonadati</taxon>
        <taxon>Bdellovibrionota</taxon>
        <taxon>Bdellovibrionia</taxon>
        <taxon>Bdellovibrionales</taxon>
        <taxon>Pseudobdellovibrionaceae</taxon>
        <taxon>Bdellovibrio</taxon>
    </lineage>
</organism>
<name>Q6MPP5_BDEBA</name>